<dbReference type="Gene3D" id="3.30.420.10">
    <property type="entry name" value="Ribonuclease H-like superfamily/Ribonuclease H"/>
    <property type="match status" value="1"/>
</dbReference>
<keyword evidence="6" id="KW-1185">Reference proteome</keyword>
<feature type="domain" description="Exonuclease" evidence="4">
    <location>
        <begin position="77"/>
        <end position="265"/>
    </location>
</feature>
<evidence type="ECO:0000256" key="3">
    <source>
        <dbReference type="ARBA" id="ARBA00022839"/>
    </source>
</evidence>
<dbReference type="PANTHER" id="PTHR23044:SF61">
    <property type="entry name" value="3'-5' EXORIBONUCLEASE 1-RELATED"/>
    <property type="match status" value="1"/>
</dbReference>
<evidence type="ECO:0000313" key="7">
    <source>
        <dbReference type="WBParaSite" id="ASIM_0001509901-mRNA-1"/>
    </source>
</evidence>
<reference evidence="5 6" key="2">
    <citation type="submission" date="2018-11" db="EMBL/GenBank/DDBJ databases">
        <authorList>
            <consortium name="Pathogen Informatics"/>
        </authorList>
    </citation>
    <scope>NUCLEOTIDE SEQUENCE [LARGE SCALE GENOMIC DNA]</scope>
</reference>
<dbReference type="GO" id="GO:0003676">
    <property type="term" value="F:nucleic acid binding"/>
    <property type="evidence" value="ECO:0007669"/>
    <property type="project" value="InterPro"/>
</dbReference>
<keyword evidence="2" id="KW-0378">Hydrolase</keyword>
<name>A0A0M3K2F7_ANISI</name>
<dbReference type="AlphaFoldDB" id="A0A0M3K2F7"/>
<reference evidence="7" key="1">
    <citation type="submission" date="2017-02" db="UniProtKB">
        <authorList>
            <consortium name="WormBaseParasite"/>
        </authorList>
    </citation>
    <scope>IDENTIFICATION</scope>
</reference>
<dbReference type="SMART" id="SM00479">
    <property type="entry name" value="EXOIII"/>
    <property type="match status" value="1"/>
</dbReference>
<dbReference type="InterPro" id="IPR012337">
    <property type="entry name" value="RNaseH-like_sf"/>
</dbReference>
<dbReference type="InterPro" id="IPR051274">
    <property type="entry name" value="3-5_Exoribonuclease"/>
</dbReference>
<dbReference type="InterPro" id="IPR013520">
    <property type="entry name" value="Ribonucl_H"/>
</dbReference>
<dbReference type="SUPFAM" id="SSF53098">
    <property type="entry name" value="Ribonuclease H-like"/>
    <property type="match status" value="1"/>
</dbReference>
<evidence type="ECO:0000256" key="1">
    <source>
        <dbReference type="ARBA" id="ARBA00022722"/>
    </source>
</evidence>
<gene>
    <name evidence="5" type="ORF">ASIM_LOCUS14509</name>
</gene>
<dbReference type="Pfam" id="PF00929">
    <property type="entry name" value="RNase_T"/>
    <property type="match status" value="1"/>
</dbReference>
<dbReference type="CDD" id="cd06133">
    <property type="entry name" value="ERI-1_3'hExo_like"/>
    <property type="match status" value="1"/>
</dbReference>
<evidence type="ECO:0000313" key="5">
    <source>
        <dbReference type="EMBL" id="VDK52620.1"/>
    </source>
</evidence>
<accession>A0A0M3K2F7</accession>
<organism evidence="7">
    <name type="scientific">Anisakis simplex</name>
    <name type="common">Herring worm</name>
    <dbReference type="NCBI Taxonomy" id="6269"/>
    <lineage>
        <taxon>Eukaryota</taxon>
        <taxon>Metazoa</taxon>
        <taxon>Ecdysozoa</taxon>
        <taxon>Nematoda</taxon>
        <taxon>Chromadorea</taxon>
        <taxon>Rhabditida</taxon>
        <taxon>Spirurina</taxon>
        <taxon>Ascaridomorpha</taxon>
        <taxon>Ascaridoidea</taxon>
        <taxon>Anisakidae</taxon>
        <taxon>Anisakis</taxon>
        <taxon>Anisakis simplex complex</taxon>
    </lineage>
</organism>
<dbReference type="OrthoDB" id="448399at2759"/>
<dbReference type="PANTHER" id="PTHR23044">
    <property type="entry name" value="3'-5' EXONUCLEASE ERI1-RELATED"/>
    <property type="match status" value="1"/>
</dbReference>
<keyword evidence="1" id="KW-0540">Nuclease</keyword>
<evidence type="ECO:0000313" key="6">
    <source>
        <dbReference type="Proteomes" id="UP000267096"/>
    </source>
</evidence>
<dbReference type="InterPro" id="IPR036397">
    <property type="entry name" value="RNaseH_sf"/>
</dbReference>
<dbReference type="EMBL" id="UYRR01031791">
    <property type="protein sequence ID" value="VDK52620.1"/>
    <property type="molecule type" value="Genomic_DNA"/>
</dbReference>
<proteinExistence type="predicted"/>
<sequence>MSRCFVSCDRPTTRYTNSPYFTTVPLWKLSRKIGLKRVSSRRFLSAKRMKRCENIGRRDRNSALDGRNLIAQQKFDYFLVLDFEATCEQYTKIQPIQEIIEFPVVRLCGKSFSEVDRFHRYVRPTERPQLTPFCTNLTGIVQGMVDDQLPVTNVLSEFHRWLIERDLVNPKSGEKTWTFVTCGDWDLGTMLPSEANFWQLQLPSYFSEWINLKKAFCDAKGYFPNSLMQMLNDLQIAHVGQLHSGIDDVLNICAILKQLAKEGYQFENTSYLKKGVVKGQKAPFFG</sequence>
<keyword evidence="3" id="KW-0269">Exonuclease</keyword>
<dbReference type="GO" id="GO:0000175">
    <property type="term" value="F:3'-5'-RNA exonuclease activity"/>
    <property type="evidence" value="ECO:0007669"/>
    <property type="project" value="InterPro"/>
</dbReference>
<dbReference type="WBParaSite" id="ASIM_0001509901-mRNA-1">
    <property type="protein sequence ID" value="ASIM_0001509901-mRNA-1"/>
    <property type="gene ID" value="ASIM_0001509901"/>
</dbReference>
<dbReference type="Proteomes" id="UP000267096">
    <property type="component" value="Unassembled WGS sequence"/>
</dbReference>
<protein>
    <submittedName>
        <fullName evidence="7">ERI1 exoribonuclease 3 (inferred by orthology to a human protein)</fullName>
    </submittedName>
</protein>
<evidence type="ECO:0000259" key="4">
    <source>
        <dbReference type="SMART" id="SM00479"/>
    </source>
</evidence>
<dbReference type="InterPro" id="IPR047201">
    <property type="entry name" value="ERI-1_3'hExo-like"/>
</dbReference>
<evidence type="ECO:0000256" key="2">
    <source>
        <dbReference type="ARBA" id="ARBA00022801"/>
    </source>
</evidence>